<proteinExistence type="inferred from homology"/>
<protein>
    <submittedName>
        <fullName evidence="11">Uncharacterized protein</fullName>
    </submittedName>
</protein>
<dbReference type="InterPro" id="IPR027417">
    <property type="entry name" value="P-loop_NTPase"/>
</dbReference>
<comment type="subcellular location">
    <subcellularLocation>
        <location evidence="1">Golgi apparatus membrane</location>
        <topology evidence="1">Single-pass type II membrane protein</topology>
    </subcellularLocation>
</comment>
<evidence type="ECO:0000256" key="6">
    <source>
        <dbReference type="ARBA" id="ARBA00022989"/>
    </source>
</evidence>
<evidence type="ECO:0000256" key="10">
    <source>
        <dbReference type="SAM" id="Phobius"/>
    </source>
</evidence>
<evidence type="ECO:0000313" key="12">
    <source>
        <dbReference type="Proteomes" id="UP000820818"/>
    </source>
</evidence>
<evidence type="ECO:0000256" key="8">
    <source>
        <dbReference type="ARBA" id="ARBA00023136"/>
    </source>
</evidence>
<keyword evidence="4 10" id="KW-0812">Transmembrane</keyword>
<dbReference type="EMBL" id="WJBH02000003">
    <property type="protein sequence ID" value="KAI9561561.1"/>
    <property type="molecule type" value="Genomic_DNA"/>
</dbReference>
<evidence type="ECO:0000256" key="9">
    <source>
        <dbReference type="ARBA" id="ARBA00023180"/>
    </source>
</evidence>
<dbReference type="Gene3D" id="3.40.50.300">
    <property type="entry name" value="P-loop containing nucleotide triphosphate hydrolases"/>
    <property type="match status" value="1"/>
</dbReference>
<dbReference type="GO" id="GO:0000139">
    <property type="term" value="C:Golgi membrane"/>
    <property type="evidence" value="ECO:0007669"/>
    <property type="project" value="UniProtKB-SubCell"/>
</dbReference>
<name>A0AAD5KVZ8_9CRUS</name>
<accession>A0AAD5KVZ8</accession>
<dbReference type="GO" id="GO:0001733">
    <property type="term" value="F:galactosylceramide sulfotransferase activity"/>
    <property type="evidence" value="ECO:0007669"/>
    <property type="project" value="InterPro"/>
</dbReference>
<dbReference type="AlphaFoldDB" id="A0AAD5KVZ8"/>
<evidence type="ECO:0000313" key="11">
    <source>
        <dbReference type="EMBL" id="KAI9561561.1"/>
    </source>
</evidence>
<evidence type="ECO:0000256" key="5">
    <source>
        <dbReference type="ARBA" id="ARBA00022968"/>
    </source>
</evidence>
<comment type="caution">
    <text evidence="11">The sequence shown here is derived from an EMBL/GenBank/DDBJ whole genome shotgun (WGS) entry which is preliminary data.</text>
</comment>
<keyword evidence="12" id="KW-1185">Reference proteome</keyword>
<dbReference type="Proteomes" id="UP000820818">
    <property type="component" value="Linkage Group LG3"/>
</dbReference>
<dbReference type="GO" id="GO:0009247">
    <property type="term" value="P:glycolipid biosynthetic process"/>
    <property type="evidence" value="ECO:0007669"/>
    <property type="project" value="InterPro"/>
</dbReference>
<keyword evidence="6 10" id="KW-1133">Transmembrane helix</keyword>
<dbReference type="SUPFAM" id="SSF52540">
    <property type="entry name" value="P-loop containing nucleoside triphosphate hydrolases"/>
    <property type="match status" value="1"/>
</dbReference>
<feature type="transmembrane region" description="Helical" evidence="10">
    <location>
        <begin position="21"/>
        <end position="43"/>
    </location>
</feature>
<evidence type="ECO:0000256" key="3">
    <source>
        <dbReference type="ARBA" id="ARBA00022679"/>
    </source>
</evidence>
<evidence type="ECO:0000256" key="4">
    <source>
        <dbReference type="ARBA" id="ARBA00022692"/>
    </source>
</evidence>
<keyword evidence="3" id="KW-0808">Transferase</keyword>
<dbReference type="PANTHER" id="PTHR14647">
    <property type="entry name" value="GALACTOSE-3-O-SULFOTRANSFERASE"/>
    <property type="match status" value="1"/>
</dbReference>
<gene>
    <name evidence="11" type="ORF">GHT06_012520</name>
</gene>
<dbReference type="Pfam" id="PF06990">
    <property type="entry name" value="Gal-3-0_sulfotr"/>
    <property type="match status" value="1"/>
</dbReference>
<keyword evidence="9" id="KW-0325">Glycoprotein</keyword>
<reference evidence="11 12" key="1">
    <citation type="submission" date="2022-05" db="EMBL/GenBank/DDBJ databases">
        <title>A multi-omics perspective on studying reproductive biology in Daphnia sinensis.</title>
        <authorList>
            <person name="Jia J."/>
        </authorList>
    </citation>
    <scope>NUCLEOTIDE SEQUENCE [LARGE SCALE GENOMIC DNA]</scope>
    <source>
        <strain evidence="11 12">WSL</strain>
    </source>
</reference>
<evidence type="ECO:0000256" key="7">
    <source>
        <dbReference type="ARBA" id="ARBA00023034"/>
    </source>
</evidence>
<organism evidence="11 12">
    <name type="scientific">Daphnia sinensis</name>
    <dbReference type="NCBI Taxonomy" id="1820382"/>
    <lineage>
        <taxon>Eukaryota</taxon>
        <taxon>Metazoa</taxon>
        <taxon>Ecdysozoa</taxon>
        <taxon>Arthropoda</taxon>
        <taxon>Crustacea</taxon>
        <taxon>Branchiopoda</taxon>
        <taxon>Diplostraca</taxon>
        <taxon>Cladocera</taxon>
        <taxon>Anomopoda</taxon>
        <taxon>Daphniidae</taxon>
        <taxon>Daphnia</taxon>
        <taxon>Daphnia similis group</taxon>
    </lineage>
</organism>
<keyword evidence="7" id="KW-0333">Golgi apparatus</keyword>
<comment type="similarity">
    <text evidence="2">Belongs to the galactose-3-O-sulfotransferase family.</text>
</comment>
<keyword evidence="8 10" id="KW-0472">Membrane</keyword>
<evidence type="ECO:0000256" key="1">
    <source>
        <dbReference type="ARBA" id="ARBA00004323"/>
    </source>
</evidence>
<evidence type="ECO:0000256" key="2">
    <source>
        <dbReference type="ARBA" id="ARBA00008124"/>
    </source>
</evidence>
<keyword evidence="5" id="KW-0735">Signal-anchor</keyword>
<dbReference type="PANTHER" id="PTHR14647:SF87">
    <property type="entry name" value="PUTATIVE-RELATED"/>
    <property type="match status" value="1"/>
</dbReference>
<dbReference type="InterPro" id="IPR009729">
    <property type="entry name" value="Gal-3-0_sulfotransfrase"/>
</dbReference>
<sequence length="414" mass="48761">MPVKCTKMFNKLFGGPLTASFLFRYLVVFGVTSFFFVFTYHSYRNSILEDILVKSIIDGSRSTNQECRPTDKIAFMKTHKCASSTIENILFRHALRDKLNLALPSGGNYLSRAELFHRNSVLNAKWGHLPVNVFTLHNRWNYQETIALMGKSTFTFTIIRDPVDQFESLYVYMGLSEFFGKDFVDFVRALEYNKYNVTDVNRRAVGGMFGRNQIAFDLGLSPDEFDNKPQKTKEWIERLDEQFELVLIAERLEESLILLADFLCWPLEYVTHLKLNVRKPEMNVQLTQDERSSLAKWLNVDTMLYRRFNQRLDQHVTDFNKRNRPNWMEEQMRILRRLNSQVVERCVIERVGNEKLEGKFLETSNTIMGYLIHQNVPECEFYAMSEPAYLNIFRERMAQLAAVTPRNHTFTKFW</sequence>